<accession>A0A4Q1K727</accession>
<name>A0A4Q1K727_9FLAO</name>
<sequence length="128" mass="13849">MLERNHHLGLLILRLFVGGLMLFHGIAKVEHGIDFIKEAVGPLAYGVYFGELLAPLAIVLGYRTRLAALIFAINCIAAIAIAHSTEVLRLNEYGGYALELLMLYIVGAVSLFFSGGGAFAVSVNSKWD</sequence>
<keyword evidence="9" id="KW-1185">Reference proteome</keyword>
<dbReference type="AlphaFoldDB" id="A0A4Q1K727"/>
<dbReference type="OrthoDB" id="280866at2"/>
<protein>
    <submittedName>
        <fullName evidence="8">DoxX family protein</fullName>
    </submittedName>
</protein>
<comment type="caution">
    <text evidence="8">The sequence shown here is derived from an EMBL/GenBank/DDBJ whole genome shotgun (WGS) entry which is preliminary data.</text>
</comment>
<keyword evidence="5 7" id="KW-1133">Transmembrane helix</keyword>
<evidence type="ECO:0000256" key="2">
    <source>
        <dbReference type="ARBA" id="ARBA00006679"/>
    </source>
</evidence>
<dbReference type="PANTHER" id="PTHR33452">
    <property type="entry name" value="OXIDOREDUCTASE CATD-RELATED"/>
    <property type="match status" value="1"/>
</dbReference>
<gene>
    <name evidence="8" type="ORF">EQG61_11745</name>
</gene>
<dbReference type="EMBL" id="SBKN01000007">
    <property type="protein sequence ID" value="RXR21677.1"/>
    <property type="molecule type" value="Genomic_DNA"/>
</dbReference>
<dbReference type="PANTHER" id="PTHR33452:SF1">
    <property type="entry name" value="INNER MEMBRANE PROTEIN YPHA-RELATED"/>
    <property type="match status" value="1"/>
</dbReference>
<feature type="transmembrane region" description="Helical" evidence="7">
    <location>
        <begin position="103"/>
        <end position="123"/>
    </location>
</feature>
<keyword evidence="3" id="KW-1003">Cell membrane</keyword>
<reference evidence="9" key="1">
    <citation type="submission" date="2019-01" db="EMBL/GenBank/DDBJ databases">
        <title>Cytophagaceae bacterium strain CAR-16.</title>
        <authorList>
            <person name="Chen W.-M."/>
        </authorList>
    </citation>
    <scope>NUCLEOTIDE SEQUENCE [LARGE SCALE GENOMIC DNA]</scope>
    <source>
        <strain evidence="9">WWJ-16</strain>
    </source>
</reference>
<evidence type="ECO:0000256" key="1">
    <source>
        <dbReference type="ARBA" id="ARBA00004651"/>
    </source>
</evidence>
<keyword evidence="4 7" id="KW-0812">Transmembrane</keyword>
<keyword evidence="6 7" id="KW-0472">Membrane</keyword>
<dbReference type="RefSeq" id="WP_129462137.1">
    <property type="nucleotide sequence ID" value="NZ_SBKN01000007.1"/>
</dbReference>
<organism evidence="8 9">
    <name type="scientific">Flavobacterium stagni</name>
    <dbReference type="NCBI Taxonomy" id="2506421"/>
    <lineage>
        <taxon>Bacteria</taxon>
        <taxon>Pseudomonadati</taxon>
        <taxon>Bacteroidota</taxon>
        <taxon>Flavobacteriia</taxon>
        <taxon>Flavobacteriales</taxon>
        <taxon>Flavobacteriaceae</taxon>
        <taxon>Flavobacterium</taxon>
    </lineage>
</organism>
<comment type="subcellular location">
    <subcellularLocation>
        <location evidence="1">Cell membrane</location>
        <topology evidence="1">Multi-pass membrane protein</topology>
    </subcellularLocation>
</comment>
<dbReference type="Pfam" id="PF07681">
    <property type="entry name" value="DoxX"/>
    <property type="match status" value="1"/>
</dbReference>
<feature type="transmembrane region" description="Helical" evidence="7">
    <location>
        <begin position="39"/>
        <end position="59"/>
    </location>
</feature>
<evidence type="ECO:0000256" key="5">
    <source>
        <dbReference type="ARBA" id="ARBA00022989"/>
    </source>
</evidence>
<feature type="transmembrane region" description="Helical" evidence="7">
    <location>
        <begin position="7"/>
        <end position="27"/>
    </location>
</feature>
<comment type="similarity">
    <text evidence="2">Belongs to the DoxX family.</text>
</comment>
<evidence type="ECO:0000256" key="6">
    <source>
        <dbReference type="ARBA" id="ARBA00023136"/>
    </source>
</evidence>
<evidence type="ECO:0000313" key="8">
    <source>
        <dbReference type="EMBL" id="RXR21677.1"/>
    </source>
</evidence>
<evidence type="ECO:0000256" key="3">
    <source>
        <dbReference type="ARBA" id="ARBA00022475"/>
    </source>
</evidence>
<evidence type="ECO:0000256" key="7">
    <source>
        <dbReference type="SAM" id="Phobius"/>
    </source>
</evidence>
<proteinExistence type="inferred from homology"/>
<dbReference type="InterPro" id="IPR032808">
    <property type="entry name" value="DoxX"/>
</dbReference>
<dbReference type="GO" id="GO:0005886">
    <property type="term" value="C:plasma membrane"/>
    <property type="evidence" value="ECO:0007669"/>
    <property type="project" value="UniProtKB-SubCell"/>
</dbReference>
<evidence type="ECO:0000256" key="4">
    <source>
        <dbReference type="ARBA" id="ARBA00022692"/>
    </source>
</evidence>
<evidence type="ECO:0000313" key="9">
    <source>
        <dbReference type="Proteomes" id="UP000289857"/>
    </source>
</evidence>
<dbReference type="Proteomes" id="UP000289857">
    <property type="component" value="Unassembled WGS sequence"/>
</dbReference>
<feature type="transmembrane region" description="Helical" evidence="7">
    <location>
        <begin position="66"/>
        <end position="83"/>
    </location>
</feature>
<dbReference type="InterPro" id="IPR051907">
    <property type="entry name" value="DoxX-like_oxidoreductase"/>
</dbReference>